<dbReference type="AlphaFoldDB" id="A0A2U9Q0K7"/>
<organism evidence="3 4">
    <name type="scientific">Mycolicibacterium smegmatis (strain MKD8)</name>
    <name type="common">Mycobacterium smegmatis</name>
    <dbReference type="NCBI Taxonomy" id="1214915"/>
    <lineage>
        <taxon>Bacteria</taxon>
        <taxon>Bacillati</taxon>
        <taxon>Actinomycetota</taxon>
        <taxon>Actinomycetes</taxon>
        <taxon>Mycobacteriales</taxon>
        <taxon>Mycobacteriaceae</taxon>
        <taxon>Mycolicibacterium</taxon>
    </lineage>
</organism>
<feature type="compositionally biased region" description="Pro residues" evidence="2">
    <location>
        <begin position="352"/>
        <end position="363"/>
    </location>
</feature>
<dbReference type="Pfam" id="PF02515">
    <property type="entry name" value="CoA_transf_3"/>
    <property type="match status" value="1"/>
</dbReference>
<dbReference type="InterPro" id="IPR050483">
    <property type="entry name" value="CoA-transferase_III_domain"/>
</dbReference>
<sequence length="400" mass="42178">MFRQSMRGLRVLDFTHVVAGPLCTMTLADLGADVVKIEPPAGEIGRRIGPPWRDGQSVIWQSVNRNKRSLTLDLKTPAGRRAARRMARQADVVVESFRPGVMTDLDLGYDTLASANPALVYCSISAFGQAGPASDRPGVDGIMQAVTGLMSTLGEPESGPAKVQVPAADMVTGYLASIAVLAALHEVRDGGRGQHLDVSLYNATILLQQIGFTSYLASGTEPQRLGSAAPYAAPNEALPTADGWIMIAAYDPARWNALCDALGAPDLSSDARFATNDDRVRNRPALRTELGRLLRARTTQVWLDVLSARDILCAPVNGYGQVVASPEYAASGLHRPIGPIDTPGLVLGPSQPAAPPDTAPPAPGQHSAEVLAEYGLSEDEVAALIEHGVVNDVAPSRAAS</sequence>
<protein>
    <submittedName>
        <fullName evidence="3">CaiB/BaiF family protein</fullName>
    </submittedName>
</protein>
<dbReference type="Proteomes" id="UP000011200">
    <property type="component" value="Chromosome"/>
</dbReference>
<dbReference type="Gene3D" id="3.40.50.10540">
    <property type="entry name" value="Crotonobetainyl-coa:carnitine coa-transferase, domain 1"/>
    <property type="match status" value="1"/>
</dbReference>
<dbReference type="Gene3D" id="3.30.1540.10">
    <property type="entry name" value="formyl-coa transferase, domain 3"/>
    <property type="match status" value="1"/>
</dbReference>
<keyword evidence="1" id="KW-0808">Transferase</keyword>
<dbReference type="InterPro" id="IPR023606">
    <property type="entry name" value="CoA-Trfase_III_dom_1_sf"/>
</dbReference>
<dbReference type="SUPFAM" id="SSF89796">
    <property type="entry name" value="CoA-transferase family III (CaiB/BaiF)"/>
    <property type="match status" value="1"/>
</dbReference>
<evidence type="ECO:0000313" key="4">
    <source>
        <dbReference type="Proteomes" id="UP000011200"/>
    </source>
</evidence>
<dbReference type="InterPro" id="IPR003673">
    <property type="entry name" value="CoA-Trfase_fam_III"/>
</dbReference>
<dbReference type="EMBL" id="CP027541">
    <property type="protein sequence ID" value="AWT57547.1"/>
    <property type="molecule type" value="Genomic_DNA"/>
</dbReference>
<proteinExistence type="predicted"/>
<reference evidence="3 4" key="1">
    <citation type="journal article" date="2013" name="Genome Announc.">
        <title>Draft genome sequence of MKD8, a conjugal recipient Mycobacterium smegmatis strain.</title>
        <authorList>
            <person name="Gray T.A."/>
            <person name="Palumbo M.J."/>
            <person name="Derbyshire K.M."/>
        </authorList>
    </citation>
    <scope>NUCLEOTIDE SEQUENCE [LARGE SCALE GENOMIC DNA]</scope>
    <source>
        <strain evidence="3 4">MKD8</strain>
    </source>
</reference>
<dbReference type="InterPro" id="IPR044855">
    <property type="entry name" value="CoA-Trfase_III_dom3_sf"/>
</dbReference>
<dbReference type="PANTHER" id="PTHR48207">
    <property type="entry name" value="SUCCINATE--HYDROXYMETHYLGLUTARATE COA-TRANSFERASE"/>
    <property type="match status" value="1"/>
</dbReference>
<name>A0A2U9Q0K7_MYCSE</name>
<dbReference type="PANTHER" id="PTHR48207:SF3">
    <property type="entry name" value="SUCCINATE--HYDROXYMETHYLGLUTARATE COA-TRANSFERASE"/>
    <property type="match status" value="1"/>
</dbReference>
<gene>
    <name evidence="3" type="ORF">D806_066140</name>
</gene>
<evidence type="ECO:0000256" key="2">
    <source>
        <dbReference type="SAM" id="MobiDB-lite"/>
    </source>
</evidence>
<accession>A0A2U9Q0K7</accession>
<evidence type="ECO:0000256" key="1">
    <source>
        <dbReference type="ARBA" id="ARBA00022679"/>
    </source>
</evidence>
<feature type="region of interest" description="Disordered" evidence="2">
    <location>
        <begin position="342"/>
        <end position="367"/>
    </location>
</feature>
<evidence type="ECO:0000313" key="3">
    <source>
        <dbReference type="EMBL" id="AWT57547.1"/>
    </source>
</evidence>
<reference evidence="4" key="2">
    <citation type="submission" date="2018-03" db="EMBL/GenBank/DDBJ databases">
        <authorList>
            <person name="Derbyshire K."/>
            <person name="Gray T.A."/>
            <person name="Champion M."/>
        </authorList>
    </citation>
    <scope>NUCLEOTIDE SEQUENCE [LARGE SCALE GENOMIC DNA]</scope>
    <source>
        <strain evidence="4">MKD8</strain>
    </source>
</reference>
<dbReference type="GO" id="GO:0008410">
    <property type="term" value="F:CoA-transferase activity"/>
    <property type="evidence" value="ECO:0007669"/>
    <property type="project" value="TreeGrafter"/>
</dbReference>